<dbReference type="AlphaFoldDB" id="A0A3M7SYI4"/>
<comment type="caution">
    <text evidence="1">The sequence shown here is derived from an EMBL/GenBank/DDBJ whole genome shotgun (WGS) entry which is preliminary data.</text>
</comment>
<sequence length="59" mass="6939">MPGSHSGEKKRKALLNQLTFVCLEGSNLEMIYSLTKIFIRKLNQFRFFCEPRSEELEET</sequence>
<organism evidence="1 2">
    <name type="scientific">Brachionus plicatilis</name>
    <name type="common">Marine rotifer</name>
    <name type="synonym">Brachionus muelleri</name>
    <dbReference type="NCBI Taxonomy" id="10195"/>
    <lineage>
        <taxon>Eukaryota</taxon>
        <taxon>Metazoa</taxon>
        <taxon>Spiralia</taxon>
        <taxon>Gnathifera</taxon>
        <taxon>Rotifera</taxon>
        <taxon>Eurotatoria</taxon>
        <taxon>Monogononta</taxon>
        <taxon>Pseudotrocha</taxon>
        <taxon>Ploima</taxon>
        <taxon>Brachionidae</taxon>
        <taxon>Brachionus</taxon>
    </lineage>
</organism>
<keyword evidence="2" id="KW-1185">Reference proteome</keyword>
<dbReference type="Proteomes" id="UP000276133">
    <property type="component" value="Unassembled WGS sequence"/>
</dbReference>
<accession>A0A3M7SYI4</accession>
<reference evidence="1 2" key="1">
    <citation type="journal article" date="2018" name="Sci. Rep.">
        <title>Genomic signatures of local adaptation to the degree of environmental predictability in rotifers.</title>
        <authorList>
            <person name="Franch-Gras L."/>
            <person name="Hahn C."/>
            <person name="Garcia-Roger E.M."/>
            <person name="Carmona M.J."/>
            <person name="Serra M."/>
            <person name="Gomez A."/>
        </authorList>
    </citation>
    <scope>NUCLEOTIDE SEQUENCE [LARGE SCALE GENOMIC DNA]</scope>
    <source>
        <strain evidence="1">HYR1</strain>
    </source>
</reference>
<evidence type="ECO:0000313" key="2">
    <source>
        <dbReference type="Proteomes" id="UP000276133"/>
    </source>
</evidence>
<evidence type="ECO:0000313" key="1">
    <source>
        <dbReference type="EMBL" id="RNA40745.1"/>
    </source>
</evidence>
<name>A0A3M7SYI4_BRAPC</name>
<gene>
    <name evidence="1" type="ORF">BpHYR1_011869</name>
</gene>
<proteinExistence type="predicted"/>
<dbReference type="EMBL" id="REGN01000599">
    <property type="protein sequence ID" value="RNA40745.1"/>
    <property type="molecule type" value="Genomic_DNA"/>
</dbReference>
<protein>
    <submittedName>
        <fullName evidence="1">Uncharacterized protein</fullName>
    </submittedName>
</protein>